<dbReference type="EMBL" id="GEBQ01017956">
    <property type="protein sequence ID" value="JAT22021.1"/>
    <property type="molecule type" value="Transcribed_RNA"/>
</dbReference>
<dbReference type="PANTHER" id="PTHR10773:SF19">
    <property type="match status" value="1"/>
</dbReference>
<feature type="non-terminal residue" evidence="1">
    <location>
        <position position="146"/>
    </location>
</feature>
<protein>
    <submittedName>
        <fullName evidence="1">Uncharacterized protein</fullName>
    </submittedName>
</protein>
<reference evidence="1" key="1">
    <citation type="submission" date="2015-11" db="EMBL/GenBank/DDBJ databases">
        <title>De novo transcriptome assembly of four potential Pierce s Disease insect vectors from Arizona vineyards.</title>
        <authorList>
            <person name="Tassone E.E."/>
        </authorList>
    </citation>
    <scope>NUCLEOTIDE SEQUENCE</scope>
</reference>
<dbReference type="AlphaFoldDB" id="A0A1B6LEC5"/>
<gene>
    <name evidence="1" type="ORF">g.51754</name>
</gene>
<proteinExistence type="predicted"/>
<sequence>MYEAFIESHPDNKVDINFYKKTLKDKFPKLKFHRPRKDTCNTCDLLKSKMMNDSTNKIEYKNSLELHHRKAEKAREQMKTDHEESTIVTSDTCTISVDLQQVFSLPAMTHCQVYYLRQLSCFNLGLHMADNNQGFMFVWHEGMSGR</sequence>
<accession>A0A1B6LEC5</accession>
<evidence type="ECO:0000313" key="1">
    <source>
        <dbReference type="EMBL" id="JAT22021.1"/>
    </source>
</evidence>
<name>A0A1B6LEC5_9HEMI</name>
<organism evidence="1">
    <name type="scientific">Graphocephala atropunctata</name>
    <dbReference type="NCBI Taxonomy" id="36148"/>
    <lineage>
        <taxon>Eukaryota</taxon>
        <taxon>Metazoa</taxon>
        <taxon>Ecdysozoa</taxon>
        <taxon>Arthropoda</taxon>
        <taxon>Hexapoda</taxon>
        <taxon>Insecta</taxon>
        <taxon>Pterygota</taxon>
        <taxon>Neoptera</taxon>
        <taxon>Paraneoptera</taxon>
        <taxon>Hemiptera</taxon>
        <taxon>Auchenorrhyncha</taxon>
        <taxon>Membracoidea</taxon>
        <taxon>Cicadellidae</taxon>
        <taxon>Cicadellinae</taxon>
        <taxon>Cicadellini</taxon>
        <taxon>Graphocephala</taxon>
    </lineage>
</organism>
<dbReference type="PANTHER" id="PTHR10773">
    <property type="entry name" value="DNA-DIRECTED RNA POLYMERASES I, II, AND III SUBUNIT RPABC2"/>
    <property type="match status" value="1"/>
</dbReference>